<dbReference type="EMBL" id="CAJA01000240">
    <property type="protein sequence ID" value="CCH73691.1"/>
    <property type="molecule type" value="Genomic_DNA"/>
</dbReference>
<name>W6JY64_9MICO</name>
<evidence type="ECO:0000313" key="2">
    <source>
        <dbReference type="Proteomes" id="UP000035763"/>
    </source>
</evidence>
<accession>W6JY64</accession>
<protein>
    <submittedName>
        <fullName evidence="1">Uncharacterized protein</fullName>
    </submittedName>
</protein>
<keyword evidence="2" id="KW-1185">Reference proteome</keyword>
<dbReference type="Proteomes" id="UP000035763">
    <property type="component" value="Unassembled WGS sequence"/>
</dbReference>
<proteinExistence type="predicted"/>
<sequence>MTTLDPALREHAERLLVGTDLSVDDLLVVATGALPASAPAAAAVRDGWNAADPQIGPVSQP</sequence>
<dbReference type="RefSeq" id="WP_048699314.1">
    <property type="nucleotide sequence ID" value="NZ_HG764815.1"/>
</dbReference>
<dbReference type="STRING" id="1193182.BN11_3140003"/>
<gene>
    <name evidence="1" type="ORF">BN11_3140003</name>
</gene>
<organism evidence="1 2">
    <name type="scientific">Nostocoides australiense Ben110</name>
    <dbReference type="NCBI Taxonomy" id="1193182"/>
    <lineage>
        <taxon>Bacteria</taxon>
        <taxon>Bacillati</taxon>
        <taxon>Actinomycetota</taxon>
        <taxon>Actinomycetes</taxon>
        <taxon>Micrococcales</taxon>
        <taxon>Intrasporangiaceae</taxon>
        <taxon>Nostocoides</taxon>
    </lineage>
</organism>
<comment type="caution">
    <text evidence="1">The sequence shown here is derived from an EMBL/GenBank/DDBJ whole genome shotgun (WGS) entry which is preliminary data.</text>
</comment>
<evidence type="ECO:0000313" key="1">
    <source>
        <dbReference type="EMBL" id="CCH73691.1"/>
    </source>
</evidence>
<reference evidence="1 2" key="1">
    <citation type="journal article" date="2013" name="ISME J.">
        <title>A metabolic model for members of the genus Tetrasphaera involved in enhanced biological phosphorus removal.</title>
        <authorList>
            <person name="Kristiansen R."/>
            <person name="Nguyen H.T.T."/>
            <person name="Saunders A.M."/>
            <person name="Nielsen J.L."/>
            <person name="Wimmer R."/>
            <person name="Le V.Q."/>
            <person name="McIlroy S.J."/>
            <person name="Petrovski S."/>
            <person name="Seviour R.J."/>
            <person name="Calteau A."/>
            <person name="Nielsen K.L."/>
            <person name="Nielsen P.H."/>
        </authorList>
    </citation>
    <scope>NUCLEOTIDE SEQUENCE [LARGE SCALE GENOMIC DNA]</scope>
    <source>
        <strain evidence="1 2">Ben110</strain>
    </source>
</reference>
<dbReference type="AlphaFoldDB" id="W6JY64"/>